<dbReference type="GO" id="GO:0051287">
    <property type="term" value="F:NAD binding"/>
    <property type="evidence" value="ECO:0007669"/>
    <property type="project" value="InterPro"/>
</dbReference>
<keyword evidence="2" id="KW-0520">NAD</keyword>
<dbReference type="InterPro" id="IPR036291">
    <property type="entry name" value="NAD(P)-bd_dom_sf"/>
</dbReference>
<dbReference type="GO" id="GO:0016491">
    <property type="term" value="F:oxidoreductase activity"/>
    <property type="evidence" value="ECO:0007669"/>
    <property type="project" value="UniProtKB-KW"/>
</dbReference>
<dbReference type="InterPro" id="IPR008927">
    <property type="entry name" value="6-PGluconate_DH-like_C_sf"/>
</dbReference>
<dbReference type="InterPro" id="IPR015815">
    <property type="entry name" value="HIBADH-related"/>
</dbReference>
<reference evidence="6 7" key="1">
    <citation type="submission" date="2015-10" db="EMBL/GenBank/DDBJ databases">
        <title>Metagenome-Assembled Genomes uncover a global brackish microbiome.</title>
        <authorList>
            <person name="Hugerth L.W."/>
            <person name="Larsson J."/>
            <person name="Alneberg J."/>
            <person name="Lindh M.V."/>
            <person name="Legrand C."/>
            <person name="Pinhassi J."/>
            <person name="Andersson A.F."/>
        </authorList>
    </citation>
    <scope>NUCLEOTIDE SEQUENCE [LARGE SCALE GENOMIC DNA]</scope>
    <source>
        <strain evidence="6">BACL1 MAG-120820-bin45</strain>
    </source>
</reference>
<feature type="active site" evidence="3">
    <location>
        <position position="178"/>
    </location>
</feature>
<accession>A0A0R2U8P4</accession>
<dbReference type="Gene3D" id="3.40.50.720">
    <property type="entry name" value="NAD(P)-binding Rossmann-like Domain"/>
    <property type="match status" value="1"/>
</dbReference>
<sequence>MQKSKPKYLFAGLGTMGFPMAGHLSKNPNLDLYVFNRTSSVSAKWVKRYSGTQLISLNPCSVKFDGVITCLKDDASISSVLLKSGLLESIKAKAFIVDHSTTSLNLVSTISHYPDILDKKISFFDAPVSGGEVGAINGLLSIMLGGPKTKLSKVKLVLEAYSKSITHIGPSGHGQLTKMVNQLCIASLVQGLSEAIALGQKSNLNMDKVLKAISGGAAQSWQMDNRFKTMSAGDFDFGFAVNLMIKDLKIALKHSQSLDLDFDSSKLILKKYNQLSKSGHGSLDTSSLIKLLHK</sequence>
<evidence type="ECO:0000313" key="7">
    <source>
        <dbReference type="Proteomes" id="UP000051027"/>
    </source>
</evidence>
<dbReference type="EMBL" id="LICS01000124">
    <property type="protein sequence ID" value="KRO94098.1"/>
    <property type="molecule type" value="Genomic_DNA"/>
</dbReference>
<evidence type="ECO:0000259" key="5">
    <source>
        <dbReference type="Pfam" id="PF14833"/>
    </source>
</evidence>
<dbReference type="AlphaFoldDB" id="A0A0R2U8P4"/>
<dbReference type="InterPro" id="IPR029154">
    <property type="entry name" value="HIBADH-like_NADP-bd"/>
</dbReference>
<keyword evidence="1" id="KW-0560">Oxidoreductase</keyword>
<dbReference type="STRING" id="1655612.ABS10_02080"/>
<comment type="caution">
    <text evidence="6">The sequence shown here is derived from an EMBL/GenBank/DDBJ whole genome shotgun (WGS) entry which is preliminary data.</text>
</comment>
<dbReference type="InterPro" id="IPR006115">
    <property type="entry name" value="6PGDH_NADP-bd"/>
</dbReference>
<evidence type="ECO:0000256" key="1">
    <source>
        <dbReference type="ARBA" id="ARBA00023002"/>
    </source>
</evidence>
<evidence type="ECO:0000256" key="3">
    <source>
        <dbReference type="PIRSR" id="PIRSR000103-1"/>
    </source>
</evidence>
<organism evidence="6 7">
    <name type="scientific">SAR86 cluster bacterium BACL1 MAG-120820-bin45</name>
    <dbReference type="NCBI Taxonomy" id="1655612"/>
    <lineage>
        <taxon>Bacteria</taxon>
        <taxon>Pseudomonadati</taxon>
        <taxon>Pseudomonadota</taxon>
        <taxon>Gammaproteobacteria</taxon>
        <taxon>SAR86 cluster</taxon>
    </lineage>
</organism>
<evidence type="ECO:0000313" key="6">
    <source>
        <dbReference type="EMBL" id="KRO94098.1"/>
    </source>
</evidence>
<evidence type="ECO:0000256" key="2">
    <source>
        <dbReference type="ARBA" id="ARBA00023027"/>
    </source>
</evidence>
<proteinExistence type="predicted"/>
<dbReference type="SUPFAM" id="SSF48179">
    <property type="entry name" value="6-phosphogluconate dehydrogenase C-terminal domain-like"/>
    <property type="match status" value="1"/>
</dbReference>
<dbReference type="PANTHER" id="PTHR43060">
    <property type="entry name" value="3-HYDROXYISOBUTYRATE DEHYDROGENASE-LIKE 1, MITOCHONDRIAL-RELATED"/>
    <property type="match status" value="1"/>
</dbReference>
<name>A0A0R2U8P4_9GAMM</name>
<feature type="domain" description="6-phosphogluconate dehydrogenase NADP-binding" evidence="4">
    <location>
        <begin position="10"/>
        <end position="169"/>
    </location>
</feature>
<dbReference type="GO" id="GO:0050661">
    <property type="term" value="F:NADP binding"/>
    <property type="evidence" value="ECO:0007669"/>
    <property type="project" value="InterPro"/>
</dbReference>
<dbReference type="Gene3D" id="1.10.1040.10">
    <property type="entry name" value="N-(1-d-carboxylethyl)-l-norvaline Dehydrogenase, domain 2"/>
    <property type="match status" value="1"/>
</dbReference>
<dbReference type="Pfam" id="PF03446">
    <property type="entry name" value="NAD_binding_2"/>
    <property type="match status" value="1"/>
</dbReference>
<dbReference type="Pfam" id="PF14833">
    <property type="entry name" value="NAD_binding_11"/>
    <property type="match status" value="1"/>
</dbReference>
<dbReference type="PIRSF" id="PIRSF000103">
    <property type="entry name" value="HIBADH"/>
    <property type="match status" value="1"/>
</dbReference>
<protein>
    <recommendedName>
        <fullName evidence="8">2-hydroxy-3-oxopropionate reductase</fullName>
    </recommendedName>
</protein>
<evidence type="ECO:0008006" key="8">
    <source>
        <dbReference type="Google" id="ProtNLM"/>
    </source>
</evidence>
<evidence type="ECO:0000259" key="4">
    <source>
        <dbReference type="Pfam" id="PF03446"/>
    </source>
</evidence>
<dbReference type="Proteomes" id="UP000051027">
    <property type="component" value="Unassembled WGS sequence"/>
</dbReference>
<feature type="domain" description="3-hydroxyisobutyrate dehydrogenase-like NAD-binding" evidence="5">
    <location>
        <begin position="172"/>
        <end position="292"/>
    </location>
</feature>
<dbReference type="SUPFAM" id="SSF51735">
    <property type="entry name" value="NAD(P)-binding Rossmann-fold domains"/>
    <property type="match status" value="1"/>
</dbReference>
<dbReference type="PANTHER" id="PTHR43060:SF15">
    <property type="entry name" value="3-HYDROXYISOBUTYRATE DEHYDROGENASE-LIKE 1, MITOCHONDRIAL-RELATED"/>
    <property type="match status" value="1"/>
</dbReference>
<gene>
    <name evidence="6" type="ORF">ABS10_02080</name>
</gene>
<dbReference type="InterPro" id="IPR013328">
    <property type="entry name" value="6PGD_dom2"/>
</dbReference>